<evidence type="ECO:0000313" key="2">
    <source>
        <dbReference type="Proteomes" id="UP000030746"/>
    </source>
</evidence>
<name>V4B5H6_LOTGI</name>
<reference evidence="1 2" key="1">
    <citation type="journal article" date="2013" name="Nature">
        <title>Insights into bilaterian evolution from three spiralian genomes.</title>
        <authorList>
            <person name="Simakov O."/>
            <person name="Marletaz F."/>
            <person name="Cho S.J."/>
            <person name="Edsinger-Gonzales E."/>
            <person name="Havlak P."/>
            <person name="Hellsten U."/>
            <person name="Kuo D.H."/>
            <person name="Larsson T."/>
            <person name="Lv J."/>
            <person name="Arendt D."/>
            <person name="Savage R."/>
            <person name="Osoegawa K."/>
            <person name="de Jong P."/>
            <person name="Grimwood J."/>
            <person name="Chapman J.A."/>
            <person name="Shapiro H."/>
            <person name="Aerts A."/>
            <person name="Otillar R.P."/>
            <person name="Terry A.Y."/>
            <person name="Boore J.L."/>
            <person name="Grigoriev I.V."/>
            <person name="Lindberg D.R."/>
            <person name="Seaver E.C."/>
            <person name="Weisblat D.A."/>
            <person name="Putnam N.H."/>
            <person name="Rokhsar D.S."/>
        </authorList>
    </citation>
    <scope>NUCLEOTIDE SEQUENCE [LARGE SCALE GENOMIC DNA]</scope>
</reference>
<dbReference type="RefSeq" id="XP_009046271.1">
    <property type="nucleotide sequence ID" value="XM_009048023.1"/>
</dbReference>
<dbReference type="KEGG" id="lgi:LOTGIDRAFT_156747"/>
<sequence length="125" mass="14951">MVRYFQVVFLTAKIGMRDDRTYLKDDKLFYSLLSLKFTINTIPNCVFDCNRHLSCIIEVSKCKDEVEIEEKQRYEADLAIIWKKKQSDIEKKLMTERGDYGDILLVNTIDIYRHLPLKLLQCHQW</sequence>
<accession>V4B5H6</accession>
<protein>
    <submittedName>
        <fullName evidence="1">Uncharacterized protein</fullName>
    </submittedName>
</protein>
<proteinExistence type="predicted"/>
<dbReference type="AlphaFoldDB" id="V4B5H6"/>
<evidence type="ECO:0000313" key="1">
    <source>
        <dbReference type="EMBL" id="ESP02801.1"/>
    </source>
</evidence>
<dbReference type="EMBL" id="KB200129">
    <property type="protein sequence ID" value="ESP02801.1"/>
    <property type="molecule type" value="Genomic_DNA"/>
</dbReference>
<dbReference type="CTD" id="20237096"/>
<dbReference type="Proteomes" id="UP000030746">
    <property type="component" value="Unassembled WGS sequence"/>
</dbReference>
<gene>
    <name evidence="1" type="ORF">LOTGIDRAFT_156747</name>
</gene>
<keyword evidence="2" id="KW-1185">Reference proteome</keyword>
<dbReference type="HOGENOM" id="CLU_1995175_0_0_1"/>
<dbReference type="GeneID" id="20237096"/>
<organism evidence="1 2">
    <name type="scientific">Lottia gigantea</name>
    <name type="common">Giant owl limpet</name>
    <dbReference type="NCBI Taxonomy" id="225164"/>
    <lineage>
        <taxon>Eukaryota</taxon>
        <taxon>Metazoa</taxon>
        <taxon>Spiralia</taxon>
        <taxon>Lophotrochozoa</taxon>
        <taxon>Mollusca</taxon>
        <taxon>Gastropoda</taxon>
        <taxon>Patellogastropoda</taxon>
        <taxon>Lottioidea</taxon>
        <taxon>Lottiidae</taxon>
        <taxon>Lottia</taxon>
    </lineage>
</organism>